<protein>
    <submittedName>
        <fullName evidence="1">Uncharacterized protein</fullName>
    </submittedName>
</protein>
<name>A0A0F9FPG0_9ZZZZ</name>
<gene>
    <name evidence="1" type="ORF">LCGC14_1925430</name>
</gene>
<reference evidence="1" key="1">
    <citation type="journal article" date="2015" name="Nature">
        <title>Complex archaea that bridge the gap between prokaryotes and eukaryotes.</title>
        <authorList>
            <person name="Spang A."/>
            <person name="Saw J.H."/>
            <person name="Jorgensen S.L."/>
            <person name="Zaremba-Niedzwiedzka K."/>
            <person name="Martijn J."/>
            <person name="Lind A.E."/>
            <person name="van Eijk R."/>
            <person name="Schleper C."/>
            <person name="Guy L."/>
            <person name="Ettema T.J."/>
        </authorList>
    </citation>
    <scope>NUCLEOTIDE SEQUENCE</scope>
</reference>
<proteinExistence type="predicted"/>
<evidence type="ECO:0000313" key="1">
    <source>
        <dbReference type="EMBL" id="KKL88369.1"/>
    </source>
</evidence>
<dbReference type="AlphaFoldDB" id="A0A0F9FPG0"/>
<comment type="caution">
    <text evidence="1">The sequence shown here is derived from an EMBL/GenBank/DDBJ whole genome shotgun (WGS) entry which is preliminary data.</text>
</comment>
<sequence length="146" mass="17671">MLDDDLSEEVLVAINDYKRFIQKYEWIRIDGNLVDFNTMVADHYKEIFPRMVSLTDQFFDQRDYPNAKKYISECMDIIREFNFSGSKSYHIGPFMRYERLCEERMIMAQMYELLFKAEISTRNQEISDILFTIRNLENSIPLQFRD</sequence>
<dbReference type="EMBL" id="LAZR01020585">
    <property type="protein sequence ID" value="KKL88369.1"/>
    <property type="molecule type" value="Genomic_DNA"/>
</dbReference>
<organism evidence="1">
    <name type="scientific">marine sediment metagenome</name>
    <dbReference type="NCBI Taxonomy" id="412755"/>
    <lineage>
        <taxon>unclassified sequences</taxon>
        <taxon>metagenomes</taxon>
        <taxon>ecological metagenomes</taxon>
    </lineage>
</organism>
<accession>A0A0F9FPG0</accession>
<feature type="non-terminal residue" evidence="1">
    <location>
        <position position="146"/>
    </location>
</feature>